<dbReference type="Proteomes" id="UP000017148">
    <property type="component" value="Unassembled WGS sequence"/>
</dbReference>
<dbReference type="Gene3D" id="3.30.70.100">
    <property type="match status" value="1"/>
</dbReference>
<dbReference type="RefSeq" id="WP_022635669.1">
    <property type="nucleotide sequence ID" value="NZ_ASJR01000001.1"/>
</dbReference>
<evidence type="ECO:0000259" key="1">
    <source>
        <dbReference type="PROSITE" id="PS51502"/>
    </source>
</evidence>
<gene>
    <name evidence="2" type="ORF">CALK_0104</name>
</gene>
<accession>U7DA90</accession>
<dbReference type="SUPFAM" id="SSF54909">
    <property type="entry name" value="Dimeric alpha+beta barrel"/>
    <property type="match status" value="1"/>
</dbReference>
<keyword evidence="3" id="KW-1185">Reference proteome</keyword>
<sequence>MLKHIVMWKFDSDETVQEAKKRLEELPAQIPEICKFEAGVNISSRPAALDLVLYSSFKNRDDLATYAEHPAHVAVASFIKAHAQETRVVDYEIPEM</sequence>
<dbReference type="STRING" id="1313304.CALK_0104"/>
<dbReference type="PANTHER" id="PTHR37832">
    <property type="entry name" value="BLL2683 PROTEIN"/>
    <property type="match status" value="1"/>
</dbReference>
<evidence type="ECO:0000313" key="3">
    <source>
        <dbReference type="Proteomes" id="UP000017148"/>
    </source>
</evidence>
<organism evidence="2 3">
    <name type="scientific">Chitinivibrio alkaliphilus ACht1</name>
    <dbReference type="NCBI Taxonomy" id="1313304"/>
    <lineage>
        <taxon>Bacteria</taxon>
        <taxon>Pseudomonadati</taxon>
        <taxon>Fibrobacterota</taxon>
        <taxon>Chitinivibrionia</taxon>
        <taxon>Chitinivibrionales</taxon>
        <taxon>Chitinivibrionaceae</taxon>
        <taxon>Chitinivibrio</taxon>
    </lineage>
</organism>
<feature type="domain" description="Stress-response A/B barrel" evidence="1">
    <location>
        <begin position="2"/>
        <end position="91"/>
    </location>
</feature>
<dbReference type="AlphaFoldDB" id="U7DA90"/>
<dbReference type="EMBL" id="ASJR01000001">
    <property type="protein sequence ID" value="ERP39309.1"/>
    <property type="molecule type" value="Genomic_DNA"/>
</dbReference>
<name>U7DA90_9BACT</name>
<dbReference type="Pfam" id="PF07876">
    <property type="entry name" value="Dabb"/>
    <property type="match status" value="1"/>
</dbReference>
<dbReference type="OrthoDB" id="9808130at2"/>
<dbReference type="SMART" id="SM00886">
    <property type="entry name" value="Dabb"/>
    <property type="match status" value="1"/>
</dbReference>
<dbReference type="PANTHER" id="PTHR37832:SF1">
    <property type="entry name" value="STRESS-RESPONSE A_B BARREL DOMAIN-CONTAINING PROTEIN"/>
    <property type="match status" value="1"/>
</dbReference>
<dbReference type="InterPro" id="IPR011008">
    <property type="entry name" value="Dimeric_a/b-barrel"/>
</dbReference>
<dbReference type="InterPro" id="IPR013097">
    <property type="entry name" value="Dabb"/>
</dbReference>
<reference evidence="2 3" key="1">
    <citation type="journal article" date="2013" name="Environ. Microbiol.">
        <title>Genome analysis of Chitinivibrio alkaliphilus gen. nov., sp. nov., a novel extremely haloalkaliphilic anaerobic chitinolytic bacterium from the candidate phylum Termite Group 3.</title>
        <authorList>
            <person name="Sorokin D.Y."/>
            <person name="Gumerov V.M."/>
            <person name="Rakitin A.L."/>
            <person name="Beletsky A.V."/>
            <person name="Damste J.S."/>
            <person name="Muyzer G."/>
            <person name="Mardanov A.V."/>
            <person name="Ravin N.V."/>
        </authorList>
    </citation>
    <scope>NUCLEOTIDE SEQUENCE [LARGE SCALE GENOMIC DNA]</scope>
    <source>
        <strain evidence="2 3">ACht1</strain>
    </source>
</reference>
<evidence type="ECO:0000313" key="2">
    <source>
        <dbReference type="EMBL" id="ERP39309.1"/>
    </source>
</evidence>
<dbReference type="eggNOG" id="ENOG5032YCK">
    <property type="taxonomic scope" value="Bacteria"/>
</dbReference>
<dbReference type="PROSITE" id="PS51502">
    <property type="entry name" value="S_R_A_B_BARREL"/>
    <property type="match status" value="1"/>
</dbReference>
<dbReference type="PATRIC" id="fig|1313304.3.peg.96"/>
<proteinExistence type="predicted"/>
<comment type="caution">
    <text evidence="2">The sequence shown here is derived from an EMBL/GenBank/DDBJ whole genome shotgun (WGS) entry which is preliminary data.</text>
</comment>
<protein>
    <submittedName>
        <fullName evidence="2">Stress responsive alpha-beta barrel domain-containing protein</fullName>
    </submittedName>
</protein>